<dbReference type="STRING" id="59922.P9303_12001"/>
<feature type="domain" description="Nif11" evidence="1">
    <location>
        <begin position="1"/>
        <end position="25"/>
    </location>
</feature>
<evidence type="ECO:0000313" key="2">
    <source>
        <dbReference type="EMBL" id="ABM77949.1"/>
    </source>
</evidence>
<proteinExistence type="predicted"/>
<organism evidence="2 3">
    <name type="scientific">Prochlorococcus marinus (strain MIT 9303)</name>
    <dbReference type="NCBI Taxonomy" id="59922"/>
    <lineage>
        <taxon>Bacteria</taxon>
        <taxon>Bacillati</taxon>
        <taxon>Cyanobacteriota</taxon>
        <taxon>Cyanophyceae</taxon>
        <taxon>Synechococcales</taxon>
        <taxon>Prochlorococcaceae</taxon>
        <taxon>Prochlorococcus</taxon>
    </lineage>
</organism>
<dbReference type="KEGG" id="pmf:P9303_12001"/>
<dbReference type="AlphaFoldDB" id="A2C8Y9"/>
<dbReference type="HOGENOM" id="CLU_3203920_0_0_3"/>
<accession>A2C8Y9</accession>
<reference evidence="2 3" key="1">
    <citation type="journal article" date="2007" name="PLoS Genet.">
        <title>Patterns and implications of gene gain and loss in the evolution of Prochlorococcus.</title>
        <authorList>
            <person name="Kettler G.C."/>
            <person name="Martiny A.C."/>
            <person name="Huang K."/>
            <person name="Zucker J."/>
            <person name="Coleman M.L."/>
            <person name="Rodrigue S."/>
            <person name="Chen F."/>
            <person name="Lapidus A."/>
            <person name="Ferriera S."/>
            <person name="Johnson J."/>
            <person name="Steglich C."/>
            <person name="Church G.M."/>
            <person name="Richardson P."/>
            <person name="Chisholm S.W."/>
        </authorList>
    </citation>
    <scope>NUCLEOTIDE SEQUENCE [LARGE SCALE GENOMIC DNA]</scope>
    <source>
        <strain evidence="2 3">MIT 9303</strain>
    </source>
</reference>
<gene>
    <name evidence="2" type="ordered locus">P9303_12001</name>
</gene>
<dbReference type="Proteomes" id="UP000002274">
    <property type="component" value="Chromosome"/>
</dbReference>
<dbReference type="EMBL" id="CP000554">
    <property type="protein sequence ID" value="ABM77949.1"/>
    <property type="molecule type" value="Genomic_DNA"/>
</dbReference>
<evidence type="ECO:0000313" key="3">
    <source>
        <dbReference type="Proteomes" id="UP000002274"/>
    </source>
</evidence>
<name>A2C8Y9_PROM3</name>
<protein>
    <recommendedName>
        <fullName evidence="1">Nif11 domain-containing protein</fullName>
    </recommendedName>
</protein>
<dbReference type="InterPro" id="IPR012903">
    <property type="entry name" value="Nif11"/>
</dbReference>
<sequence length="45" mass="5095">MSEEQLKVFIAKVQEDSSLQQQLKAEVLTLLLLLRLLGSRSPKNV</sequence>
<dbReference type="Pfam" id="PF07862">
    <property type="entry name" value="Nif11"/>
    <property type="match status" value="1"/>
</dbReference>
<evidence type="ECO:0000259" key="1">
    <source>
        <dbReference type="Pfam" id="PF07862"/>
    </source>
</evidence>